<dbReference type="RefSeq" id="WP_191988341.1">
    <property type="nucleotide sequence ID" value="NZ_PECL01000008.1"/>
</dbReference>
<feature type="region of interest" description="Disordered" evidence="2">
    <location>
        <begin position="411"/>
        <end position="456"/>
    </location>
</feature>
<dbReference type="Proteomes" id="UP000294604">
    <property type="component" value="Unassembled WGS sequence"/>
</dbReference>
<evidence type="ECO:0000313" key="4">
    <source>
        <dbReference type="EMBL" id="TEA03595.1"/>
    </source>
</evidence>
<dbReference type="Gene3D" id="1.10.30.50">
    <property type="match status" value="1"/>
</dbReference>
<dbReference type="InterPro" id="IPR003615">
    <property type="entry name" value="HNH_nuc"/>
</dbReference>
<evidence type="ECO:0000313" key="5">
    <source>
        <dbReference type="Proteomes" id="UP000294604"/>
    </source>
</evidence>
<feature type="domain" description="HNH nuclease" evidence="3">
    <location>
        <begin position="344"/>
        <end position="397"/>
    </location>
</feature>
<sequence length="456" mass="49939">MGSIGVLEAAVDAVCLDAFDGLNNPELLSVLARLEVAQRRLVSVSHRGIAQLVQRGTPVELGGTSFPDVLSLRLHIGKGAARRRIGDAEQLAPRRALTGEVLAPQLPNVAAALSRGEVGEEQVRIVRQFFDRLPVVVDAPIRQGAEQQLAQMAVQFGPEALRIGADRMMALLNPDGEFSDVDRARRRGVTIGQQGFDGMSPITGLLDPETRAYLDAVFAKLAAPGMCNPTDQSPLVDGEPDPEAAERDRRSSAQRHHDALRTCLRATLTSGDLGSHHGLPVTVVVTTTLTELEDAAGAAVTGAGTRLPMRDLIRMAAHAHHYLSIFDDDGRALYLGRTKRIATTDQRIVLHAHDRGCTHPGCTVPGYLCEVHHINQWAHNGPTDIDNLTFACGPHHRLLNHGWTTRKHTNGTTEWIHRQPHLRLRPPPPPPQPRLDHPKTHQRHHRMDTPTTPRSW</sequence>
<dbReference type="SMART" id="SM00507">
    <property type="entry name" value="HNHc"/>
    <property type="match status" value="1"/>
</dbReference>
<dbReference type="InterPro" id="IPR002711">
    <property type="entry name" value="HNH"/>
</dbReference>
<gene>
    <name evidence="4" type="ORF">CCUG60884_02445</name>
</gene>
<reference evidence="4 5" key="1">
    <citation type="journal article" date="2019" name="Sci. Rep.">
        <title>Extended insight into the Mycobacterium chelonae-abscessus complex through whole genome sequencing of Mycobacterium salmoniphilum outbreak and Mycobacterium salmoniphilum-like strains.</title>
        <authorList>
            <person name="Behra P.R.K."/>
            <person name="Das S."/>
            <person name="Pettersson B.M.F."/>
            <person name="Shirreff L."/>
            <person name="DuCote T."/>
            <person name="Jacobsson K.G."/>
            <person name="Ennis D.G."/>
            <person name="Kirsebom L.A."/>
        </authorList>
    </citation>
    <scope>NUCLEOTIDE SEQUENCE [LARGE SCALE GENOMIC DNA]</scope>
    <source>
        <strain evidence="4 5">CCUG 60884</strain>
    </source>
</reference>
<comment type="caution">
    <text evidence="4">The sequence shown here is derived from an EMBL/GenBank/DDBJ whole genome shotgun (WGS) entry which is preliminary data.</text>
</comment>
<evidence type="ECO:0000256" key="2">
    <source>
        <dbReference type="SAM" id="MobiDB-lite"/>
    </source>
</evidence>
<dbReference type="AlphaFoldDB" id="A0A4R8ST26"/>
<dbReference type="CDD" id="cd00085">
    <property type="entry name" value="HNHc"/>
    <property type="match status" value="1"/>
</dbReference>
<organism evidence="4 5">
    <name type="scientific">Mycobacteroides salmoniphilum</name>
    <dbReference type="NCBI Taxonomy" id="404941"/>
    <lineage>
        <taxon>Bacteria</taxon>
        <taxon>Bacillati</taxon>
        <taxon>Actinomycetota</taxon>
        <taxon>Actinomycetes</taxon>
        <taxon>Mycobacteriales</taxon>
        <taxon>Mycobacteriaceae</taxon>
        <taxon>Mycobacteroides</taxon>
    </lineage>
</organism>
<evidence type="ECO:0000259" key="3">
    <source>
        <dbReference type="SMART" id="SM00507"/>
    </source>
</evidence>
<dbReference type="Pfam" id="PF02720">
    <property type="entry name" value="DUF222"/>
    <property type="match status" value="1"/>
</dbReference>
<dbReference type="Pfam" id="PF01844">
    <property type="entry name" value="HNH"/>
    <property type="match status" value="1"/>
</dbReference>
<dbReference type="GO" id="GO:0004519">
    <property type="term" value="F:endonuclease activity"/>
    <property type="evidence" value="ECO:0007669"/>
    <property type="project" value="InterPro"/>
</dbReference>
<comment type="similarity">
    <text evidence="1">Belongs to the Rv1128c/1148c/1588c/1702c/1945/3466 family.</text>
</comment>
<accession>A0A4R8ST26</accession>
<dbReference type="InterPro" id="IPR003870">
    <property type="entry name" value="DUF222"/>
</dbReference>
<dbReference type="GO" id="GO:0008270">
    <property type="term" value="F:zinc ion binding"/>
    <property type="evidence" value="ECO:0007669"/>
    <property type="project" value="InterPro"/>
</dbReference>
<feature type="region of interest" description="Disordered" evidence="2">
    <location>
        <begin position="229"/>
        <end position="256"/>
    </location>
</feature>
<evidence type="ECO:0000256" key="1">
    <source>
        <dbReference type="ARBA" id="ARBA00023450"/>
    </source>
</evidence>
<protein>
    <recommendedName>
        <fullName evidence="3">HNH nuclease domain-containing protein</fullName>
    </recommendedName>
</protein>
<dbReference type="STRING" id="404941.GCA_002013645_02427"/>
<feature type="compositionally biased region" description="Basic and acidic residues" evidence="2">
    <location>
        <begin position="244"/>
        <end position="256"/>
    </location>
</feature>
<proteinExistence type="inferred from homology"/>
<name>A0A4R8ST26_9MYCO</name>
<dbReference type="GO" id="GO:0003676">
    <property type="term" value="F:nucleic acid binding"/>
    <property type="evidence" value="ECO:0007669"/>
    <property type="project" value="InterPro"/>
</dbReference>
<dbReference type="EMBL" id="PECL01000008">
    <property type="protein sequence ID" value="TEA03595.1"/>
    <property type="molecule type" value="Genomic_DNA"/>
</dbReference>